<name>E9GH64_DAPPU</name>
<dbReference type="KEGG" id="dpx:DAPPUDRAFT_242657"/>
<evidence type="ECO:0000256" key="1">
    <source>
        <dbReference type="SAM" id="MobiDB-lite"/>
    </source>
</evidence>
<evidence type="ECO:0000313" key="2">
    <source>
        <dbReference type="EMBL" id="EFX81149.1"/>
    </source>
</evidence>
<protein>
    <submittedName>
        <fullName evidence="2">Uncharacterized protein</fullName>
    </submittedName>
</protein>
<feature type="region of interest" description="Disordered" evidence="1">
    <location>
        <begin position="33"/>
        <end position="58"/>
    </location>
</feature>
<reference evidence="2 3" key="1">
    <citation type="journal article" date="2011" name="Science">
        <title>The ecoresponsive genome of Daphnia pulex.</title>
        <authorList>
            <person name="Colbourne J.K."/>
            <person name="Pfrender M.E."/>
            <person name="Gilbert D."/>
            <person name="Thomas W.K."/>
            <person name="Tucker A."/>
            <person name="Oakley T.H."/>
            <person name="Tokishita S."/>
            <person name="Aerts A."/>
            <person name="Arnold G.J."/>
            <person name="Basu M.K."/>
            <person name="Bauer D.J."/>
            <person name="Caceres C.E."/>
            <person name="Carmel L."/>
            <person name="Casola C."/>
            <person name="Choi J.H."/>
            <person name="Detter J.C."/>
            <person name="Dong Q."/>
            <person name="Dusheyko S."/>
            <person name="Eads B.D."/>
            <person name="Frohlich T."/>
            <person name="Geiler-Samerotte K.A."/>
            <person name="Gerlach D."/>
            <person name="Hatcher P."/>
            <person name="Jogdeo S."/>
            <person name="Krijgsveld J."/>
            <person name="Kriventseva E.V."/>
            <person name="Kultz D."/>
            <person name="Laforsch C."/>
            <person name="Lindquist E."/>
            <person name="Lopez J."/>
            <person name="Manak J.R."/>
            <person name="Muller J."/>
            <person name="Pangilinan J."/>
            <person name="Patwardhan R.P."/>
            <person name="Pitluck S."/>
            <person name="Pritham E.J."/>
            <person name="Rechtsteiner A."/>
            <person name="Rho M."/>
            <person name="Rogozin I.B."/>
            <person name="Sakarya O."/>
            <person name="Salamov A."/>
            <person name="Schaack S."/>
            <person name="Shapiro H."/>
            <person name="Shiga Y."/>
            <person name="Skalitzky C."/>
            <person name="Smith Z."/>
            <person name="Souvorov A."/>
            <person name="Sung W."/>
            <person name="Tang Z."/>
            <person name="Tsuchiya D."/>
            <person name="Tu H."/>
            <person name="Vos H."/>
            <person name="Wang M."/>
            <person name="Wolf Y.I."/>
            <person name="Yamagata H."/>
            <person name="Yamada T."/>
            <person name="Ye Y."/>
            <person name="Shaw J.R."/>
            <person name="Andrews J."/>
            <person name="Crease T.J."/>
            <person name="Tang H."/>
            <person name="Lucas S.M."/>
            <person name="Robertson H.M."/>
            <person name="Bork P."/>
            <person name="Koonin E.V."/>
            <person name="Zdobnov E.M."/>
            <person name="Grigoriev I.V."/>
            <person name="Lynch M."/>
            <person name="Boore J.L."/>
        </authorList>
    </citation>
    <scope>NUCLEOTIDE SEQUENCE [LARGE SCALE GENOMIC DNA]</scope>
</reference>
<dbReference type="AlphaFoldDB" id="E9GH64"/>
<dbReference type="HOGENOM" id="CLU_2981166_0_0_1"/>
<accession>E9GH64</accession>
<gene>
    <name evidence="2" type="ORF">DAPPUDRAFT_242657</name>
</gene>
<evidence type="ECO:0000313" key="3">
    <source>
        <dbReference type="Proteomes" id="UP000000305"/>
    </source>
</evidence>
<dbReference type="InParanoid" id="E9GH64"/>
<proteinExistence type="predicted"/>
<sequence>MMARRKAGLNQIDGSLFFPDGRVNIPLYQALRDQSGGDDRNADGIVGRSLPTTVHPGV</sequence>
<organism evidence="2 3">
    <name type="scientific">Daphnia pulex</name>
    <name type="common">Water flea</name>
    <dbReference type="NCBI Taxonomy" id="6669"/>
    <lineage>
        <taxon>Eukaryota</taxon>
        <taxon>Metazoa</taxon>
        <taxon>Ecdysozoa</taxon>
        <taxon>Arthropoda</taxon>
        <taxon>Crustacea</taxon>
        <taxon>Branchiopoda</taxon>
        <taxon>Diplostraca</taxon>
        <taxon>Cladocera</taxon>
        <taxon>Anomopoda</taxon>
        <taxon>Daphniidae</taxon>
        <taxon>Daphnia</taxon>
    </lineage>
</organism>
<dbReference type="EMBL" id="GL732544">
    <property type="protein sequence ID" value="EFX81149.1"/>
    <property type="molecule type" value="Genomic_DNA"/>
</dbReference>
<dbReference type="Proteomes" id="UP000000305">
    <property type="component" value="Unassembled WGS sequence"/>
</dbReference>
<keyword evidence="3" id="KW-1185">Reference proteome</keyword>
<dbReference type="PhylomeDB" id="E9GH64"/>